<protein>
    <recommendedName>
        <fullName evidence="12">alpha-1,2-Mannosidase</fullName>
        <ecNumber evidence="12">3.2.1.-</ecNumber>
    </recommendedName>
</protein>
<dbReference type="FunFam" id="1.50.10.10:FF:000044">
    <property type="entry name" value="alpha-1,2-Mannosidase"/>
    <property type="match status" value="1"/>
</dbReference>
<evidence type="ECO:0000313" key="17">
    <source>
        <dbReference type="Proteomes" id="UP000654922"/>
    </source>
</evidence>
<dbReference type="InterPro" id="IPR018556">
    <property type="entry name" value="SPIN90/Ldb17_LRD"/>
</dbReference>
<feature type="region of interest" description="Disordered" evidence="13">
    <location>
        <begin position="508"/>
        <end position="532"/>
    </location>
</feature>
<feature type="active site" description="Proton donor" evidence="10">
    <location>
        <position position="678"/>
    </location>
</feature>
<comment type="function">
    <text evidence="9">Involved in the maturation of Asn-linked oligosaccharides. Progressively trims alpha-1,2-linked mannose residues from Man(9)GlcNAc(2) to produce Man(5)GlcNAc(2).</text>
</comment>
<keyword evidence="12" id="KW-0326">Glycosidase</keyword>
<name>A0A8H6PIP3_9EURO</name>
<evidence type="ECO:0000256" key="9">
    <source>
        <dbReference type="ARBA" id="ARBA00024790"/>
    </source>
</evidence>
<dbReference type="Proteomes" id="UP000654922">
    <property type="component" value="Unassembled WGS sequence"/>
</dbReference>
<evidence type="ECO:0000256" key="2">
    <source>
        <dbReference type="ARBA" id="ARBA00001946"/>
    </source>
</evidence>
<feature type="compositionally biased region" description="Low complexity" evidence="13">
    <location>
        <begin position="446"/>
        <end position="481"/>
    </location>
</feature>
<feature type="compositionally biased region" description="Low complexity" evidence="13">
    <location>
        <begin position="1326"/>
        <end position="1339"/>
    </location>
</feature>
<dbReference type="PANTHER" id="PTHR11742">
    <property type="entry name" value="MANNOSYL-OLIGOSACCHARIDE ALPHA-1,2-MANNOSIDASE-RELATED"/>
    <property type="match status" value="1"/>
</dbReference>
<feature type="compositionally biased region" description="Polar residues" evidence="13">
    <location>
        <begin position="1373"/>
        <end position="1384"/>
    </location>
</feature>
<dbReference type="PANTHER" id="PTHR11742:SF103">
    <property type="entry name" value="ENDOPLASMIC RETICULUM MANNOSIDASE MNL2-RELATED"/>
    <property type="match status" value="1"/>
</dbReference>
<dbReference type="Pfam" id="PF01532">
    <property type="entry name" value="Glyco_hydro_47"/>
    <property type="match status" value="1"/>
</dbReference>
<evidence type="ECO:0000259" key="15">
    <source>
        <dbReference type="Pfam" id="PF09431"/>
    </source>
</evidence>
<feature type="active site" evidence="10">
    <location>
        <position position="557"/>
    </location>
</feature>
<sequence>MFRARRYRVSLVFAAIFVLIFVHFSRSRDISAVSIPAPVDQPKTHPQNPPPAAPNNKEPIAPESSTSHEPTSESVSTPAQQVEKPAAPDSKPQQDLESDAHGQASSKDGSVADQTKPSSSDNGSAKGDGLEVPLSELDYHGHARVEVDFAESNRPIVHWKQVQEHYPLAPEDLIKLPTGKSKALPRVQAVFRDETTSDKIQRVQRLSTIRASFEHAWNGYKTSAMGHDEIKPLRGGFRDPFMGWAATLVDSLDTLWIMDLKDEFAIAVDQVKKIDFTTSKRDEIPVFETVIRYLGGLLGAYDISGHKYDVLLEKAVELADIVMGAFDTPNRMPTMFYKWTPHDAAKPHLADFDTTLAEIGSLSVEFTRLAQLTKQDKYYDAIARITNELEKLQGQTMLPGLWPLKIDASGCGTAASQLNYEVPRDDVVDTETSALSPAPLHSPVFSSAAPSASSSAPSSSPSSASSSTPPLPSSTQSPSLARNERPLPTDAHSYAKFFDRRDGGSLHIDAEPANYDDAPNEGANSVISSNSGDKACTGGLAAPPSSKHKFGLGARGDSTYEYLPKEYMILGGLNEQYPAMYKKAMNTTRERLLFQPMVKDERDIRFLSTMTLTHPIAEQVPDSVSVTYEGTHLGCFAGGMFALGAKLFGIEGDLDLAAKLTNACIWAYGVTKTGIMPEHFLLVPCEKGAPCVWNETKYWNALDPNEEQRIADAEKAIEQKSKDSDSTEQSTTSGIHRRDSSGKWHVIADSATTDDLINHDEEELKKQDAKDKAVPHEVYVTQRIMNERLPPGVTRILNRAYLLRPEAIESVFYMFRITGDNYWREKGWEMFQAVSKHTRTEIAHSAINDVTLEKSKKRDTMESFWLAETLKYFYLLFADPSVVSLDDYVLLLARSSPPNQRFPGTRRDECSETTSPTTTTIELWEMEFEVSLENEQQFWDELQEIVSTPCSTEDLIDNALRSYLSLATKYKDEYLSSPFEVSRCSYKLLASSIFTAHADYVRRQMIYGLLQEDDPDTLHLIVSFLLFDGRQHEESFRMMNEEGTFPRLLELLQVYKIKDGENQAALHRMLMDLLYEMSRIQRIRIEDLVLVDDDFIKGLFEIIEDLSYDASDPYHYPVIRVLLVFNEQFMISAHDPVDDKSSTPLTNKVIKVLAMHGNLYKTFGENIILLINREAETSLQLLTLKLLYLIFTTPSTYEYFYTNDLHVLVDILIRNLLDLPEEASALRHTYLRVLYPLLAHTQLKYPPHYKREELKKVLNILGRGQLSSSEGDLERILHFEEVDDTTRRLVLRCATVEWLRDEEAESHRESVASFDSATDAVQTDAESGTPTSTEGSSPGALSPTRLGGSDSPKPDAHRKPSAMQHLGMDLEPASSSTISVQEVASQHEKPGVITPSRNDAHPTGNDSTTDAIRATIRPKIKPEPPKSRRRRGRRIAEDEDNPDKIPEDAASAASSPVTASTSLAPPVDRRNSTSMSGLAPPVPAHLRRSASNPPPALPPPRRSTHPAIHAHPLSGSCSPVNSSPLNVASVGKHGQKPEPPRARRWARGKHAHGDSADRSGKDLPMNGEILPESLAESNGAERVCETVSVEEAVQKVSLES</sequence>
<feature type="compositionally biased region" description="Polar residues" evidence="13">
    <location>
        <begin position="1313"/>
        <end position="1325"/>
    </location>
</feature>
<dbReference type="InterPro" id="IPR001382">
    <property type="entry name" value="Glyco_hydro_47"/>
</dbReference>
<evidence type="ECO:0000256" key="11">
    <source>
        <dbReference type="PIRSR" id="PIRSR601382-3"/>
    </source>
</evidence>
<dbReference type="Pfam" id="PF09431">
    <property type="entry name" value="SPIN90_LRD"/>
    <property type="match status" value="1"/>
</dbReference>
<evidence type="ECO:0000256" key="7">
    <source>
        <dbReference type="ARBA" id="ARBA00023157"/>
    </source>
</evidence>
<evidence type="ECO:0000256" key="3">
    <source>
        <dbReference type="ARBA" id="ARBA00004321"/>
    </source>
</evidence>
<dbReference type="GO" id="GO:0036503">
    <property type="term" value="P:ERAD pathway"/>
    <property type="evidence" value="ECO:0007669"/>
    <property type="project" value="UniProtKB-ARBA"/>
</dbReference>
<dbReference type="GO" id="GO:0005509">
    <property type="term" value="F:calcium ion binding"/>
    <property type="evidence" value="ECO:0007669"/>
    <property type="project" value="InterPro"/>
</dbReference>
<evidence type="ECO:0000256" key="14">
    <source>
        <dbReference type="SAM" id="SignalP"/>
    </source>
</evidence>
<feature type="region of interest" description="Disordered" evidence="13">
    <location>
        <begin position="1302"/>
        <end position="1581"/>
    </location>
</feature>
<comment type="cofactor">
    <cofactor evidence="1">
        <name>Ca(2+)</name>
        <dbReference type="ChEBI" id="CHEBI:29108"/>
    </cofactor>
</comment>
<evidence type="ECO:0000256" key="4">
    <source>
        <dbReference type="ARBA" id="ARBA00004922"/>
    </source>
</evidence>
<keyword evidence="6 12" id="KW-0378">Hydrolase</keyword>
<dbReference type="InterPro" id="IPR036026">
    <property type="entry name" value="Seven-hairpin_glycosidases"/>
</dbReference>
<feature type="region of interest" description="Disordered" evidence="13">
    <location>
        <begin position="717"/>
        <end position="740"/>
    </location>
</feature>
<dbReference type="GO" id="GO:0016020">
    <property type="term" value="C:membrane"/>
    <property type="evidence" value="ECO:0007669"/>
    <property type="project" value="InterPro"/>
</dbReference>
<evidence type="ECO:0000256" key="6">
    <source>
        <dbReference type="ARBA" id="ARBA00022801"/>
    </source>
</evidence>
<comment type="pathway">
    <text evidence="4">Protein modification; protein glycosylation.</text>
</comment>
<keyword evidence="14" id="KW-0732">Signal</keyword>
<evidence type="ECO:0000256" key="13">
    <source>
        <dbReference type="SAM" id="MobiDB-lite"/>
    </source>
</evidence>
<dbReference type="OrthoDB" id="10052040at2759"/>
<feature type="active site" description="Proton donor" evidence="10">
    <location>
        <position position="288"/>
    </location>
</feature>
<dbReference type="EMBL" id="JACBAE010001403">
    <property type="protein sequence ID" value="KAF7155207.1"/>
    <property type="molecule type" value="Genomic_DNA"/>
</dbReference>
<proteinExistence type="inferred from homology"/>
<feature type="compositionally biased region" description="Basic and acidic residues" evidence="13">
    <location>
        <begin position="1551"/>
        <end position="1561"/>
    </location>
</feature>
<dbReference type="EC" id="3.2.1.-" evidence="12"/>
<feature type="compositionally biased region" description="Polar residues" evidence="13">
    <location>
        <begin position="1515"/>
        <end position="1526"/>
    </location>
</feature>
<evidence type="ECO:0000256" key="8">
    <source>
        <dbReference type="ARBA" id="ARBA00023329"/>
    </source>
</evidence>
<organism evidence="16 17">
    <name type="scientific">Aspergillus felis</name>
    <dbReference type="NCBI Taxonomy" id="1287682"/>
    <lineage>
        <taxon>Eukaryota</taxon>
        <taxon>Fungi</taxon>
        <taxon>Dikarya</taxon>
        <taxon>Ascomycota</taxon>
        <taxon>Pezizomycotina</taxon>
        <taxon>Eurotiomycetes</taxon>
        <taxon>Eurotiomycetidae</taxon>
        <taxon>Eurotiales</taxon>
        <taxon>Aspergillaceae</taxon>
        <taxon>Aspergillus</taxon>
        <taxon>Aspergillus subgen. Fumigati</taxon>
    </lineage>
</organism>
<dbReference type="PRINTS" id="PR00747">
    <property type="entry name" value="GLYHDRLASE47"/>
</dbReference>
<dbReference type="InterPro" id="IPR012341">
    <property type="entry name" value="6hp_glycosidase-like_sf"/>
</dbReference>
<evidence type="ECO:0000256" key="1">
    <source>
        <dbReference type="ARBA" id="ARBA00001913"/>
    </source>
</evidence>
<dbReference type="Gene3D" id="1.50.10.10">
    <property type="match status" value="3"/>
</dbReference>
<dbReference type="UniPathway" id="UPA00378"/>
<feature type="region of interest" description="Disordered" evidence="13">
    <location>
        <begin position="430"/>
        <end position="488"/>
    </location>
</feature>
<keyword evidence="8" id="KW-0968">Cytoplasmic vesicle</keyword>
<dbReference type="GO" id="GO:0005783">
    <property type="term" value="C:endoplasmic reticulum"/>
    <property type="evidence" value="ECO:0007669"/>
    <property type="project" value="TreeGrafter"/>
</dbReference>
<accession>A0A8H6PIP3</accession>
<evidence type="ECO:0000313" key="16">
    <source>
        <dbReference type="EMBL" id="KAF7155207.1"/>
    </source>
</evidence>
<dbReference type="GO" id="GO:0060205">
    <property type="term" value="C:cytoplasmic vesicle lumen"/>
    <property type="evidence" value="ECO:0007669"/>
    <property type="project" value="UniProtKB-SubCell"/>
</dbReference>
<feature type="region of interest" description="Disordered" evidence="13">
    <location>
        <begin position="36"/>
        <end position="132"/>
    </location>
</feature>
<dbReference type="GO" id="GO:0004571">
    <property type="term" value="F:mannosyl-oligosaccharide 1,2-alpha-mannosidase activity"/>
    <property type="evidence" value="ECO:0007669"/>
    <property type="project" value="InterPro"/>
</dbReference>
<dbReference type="GO" id="GO:0005975">
    <property type="term" value="P:carbohydrate metabolic process"/>
    <property type="evidence" value="ECO:0007669"/>
    <property type="project" value="InterPro"/>
</dbReference>
<dbReference type="InterPro" id="IPR050749">
    <property type="entry name" value="Glycosyl_Hydrolase_47"/>
</dbReference>
<dbReference type="SUPFAM" id="SSF48225">
    <property type="entry name" value="Seven-hairpin glycosidases"/>
    <property type="match status" value="1"/>
</dbReference>
<evidence type="ECO:0000256" key="5">
    <source>
        <dbReference type="ARBA" id="ARBA00007658"/>
    </source>
</evidence>
<feature type="compositionally biased region" description="Polar residues" evidence="13">
    <location>
        <begin position="103"/>
        <end position="123"/>
    </location>
</feature>
<feature type="active site" evidence="10">
    <location>
        <position position="806"/>
    </location>
</feature>
<feature type="compositionally biased region" description="Pro residues" evidence="13">
    <location>
        <begin position="1492"/>
        <end position="1501"/>
    </location>
</feature>
<comment type="caution">
    <text evidence="16">The sequence shown here is derived from an EMBL/GenBank/DDBJ whole genome shotgun (WGS) entry which is preliminary data.</text>
</comment>
<feature type="signal peptide" evidence="14">
    <location>
        <begin position="1"/>
        <end position="27"/>
    </location>
</feature>
<feature type="compositionally biased region" description="Low complexity" evidence="13">
    <location>
        <begin position="1449"/>
        <end position="1466"/>
    </location>
</feature>
<comment type="subcellular location">
    <subcellularLocation>
        <location evidence="3">Cytoplasmic vesicle lumen</location>
    </subcellularLocation>
</comment>
<feature type="compositionally biased region" description="Polar residues" evidence="13">
    <location>
        <begin position="522"/>
        <end position="532"/>
    </location>
</feature>
<evidence type="ECO:0000256" key="10">
    <source>
        <dbReference type="PIRSR" id="PIRSR601382-1"/>
    </source>
</evidence>
<reference evidence="16" key="1">
    <citation type="submission" date="2020-06" db="EMBL/GenBank/DDBJ databases">
        <title>Draft genome sequences of strains closely related to Aspergillus parafelis and Aspergillus hiratsukae.</title>
        <authorList>
            <person name="Dos Santos R.A.C."/>
            <person name="Rivero-Menendez O."/>
            <person name="Steenwyk J.L."/>
            <person name="Mead M.E."/>
            <person name="Goldman G.H."/>
            <person name="Alastruey-Izquierdo A."/>
            <person name="Rokas A."/>
        </authorList>
    </citation>
    <scope>NUCLEOTIDE SEQUENCE</scope>
    <source>
        <strain evidence="16">CNM-CM5623</strain>
    </source>
</reference>
<gene>
    <name evidence="16" type="ORF">CNMCM5623_006634</name>
</gene>
<feature type="chain" id="PRO_5034704523" description="alpha-1,2-Mannosidase" evidence="14">
    <location>
        <begin position="28"/>
        <end position="1600"/>
    </location>
</feature>
<comment type="cofactor">
    <cofactor evidence="2">
        <name>Mg(2+)</name>
        <dbReference type="ChEBI" id="CHEBI:18420"/>
    </cofactor>
</comment>
<feature type="domain" description="SPIN90/Ldb17 leucine-rich" evidence="15">
    <location>
        <begin position="1112"/>
        <end position="1254"/>
    </location>
</feature>
<feature type="compositionally biased region" description="Low complexity" evidence="13">
    <location>
        <begin position="54"/>
        <end position="78"/>
    </location>
</feature>
<feature type="disulfide bond" evidence="11">
    <location>
        <begin position="635"/>
        <end position="664"/>
    </location>
</feature>
<keyword evidence="7 11" id="KW-1015">Disulfide bond</keyword>
<comment type="similarity">
    <text evidence="5 12">Belongs to the glycosyl hydrolase 47 family.</text>
</comment>
<evidence type="ECO:0000256" key="12">
    <source>
        <dbReference type="RuleBase" id="RU361193"/>
    </source>
</evidence>